<sequence>MSIEVSEKSGVRYLHFSADWIQGAMRIRKPNALELSYSRDMMACLLLRDAPWPRNALLVGLGAGSLVKFIYHQLPDTHITVVEIDPQVEIVARLHFNLPDDPERIHIVIGDGADFMRQSGKKFDAIFVDGFDKNGRAGILDTLPFYQACRARLSSSGLMSVNLLGRSRGFAASAERIATAFEQRALIFPSCDSGNTIAFGAGDDLVEVPAAELAERAEHIKSTMGLDLLQVVPRLKAAGKLSGDRLVF</sequence>
<gene>
    <name evidence="6" type="ORF">SAMN05660652_02531</name>
</gene>
<keyword evidence="3 4" id="KW-0620">Polyamine biosynthesis</keyword>
<evidence type="ECO:0000256" key="4">
    <source>
        <dbReference type="PROSITE-ProRule" id="PRU00354"/>
    </source>
</evidence>
<dbReference type="InterPro" id="IPR030374">
    <property type="entry name" value="PABS"/>
</dbReference>
<evidence type="ECO:0000313" key="7">
    <source>
        <dbReference type="Proteomes" id="UP000198607"/>
    </source>
</evidence>
<dbReference type="STRING" id="83767.SAMN05660652_02531"/>
<proteinExistence type="inferred from homology"/>
<dbReference type="PANTHER" id="PTHR43317:SF1">
    <property type="entry name" value="THERMOSPERMINE SYNTHASE ACAULIS5"/>
    <property type="match status" value="1"/>
</dbReference>
<dbReference type="EMBL" id="FNCY01000010">
    <property type="protein sequence ID" value="SDH91797.1"/>
    <property type="molecule type" value="Genomic_DNA"/>
</dbReference>
<evidence type="ECO:0000313" key="6">
    <source>
        <dbReference type="EMBL" id="SDH91797.1"/>
    </source>
</evidence>
<feature type="active site" description="Proton acceptor" evidence="4">
    <location>
        <position position="129"/>
    </location>
</feature>
<dbReference type="Gene3D" id="3.40.50.150">
    <property type="entry name" value="Vaccinia Virus protein VP39"/>
    <property type="match status" value="1"/>
</dbReference>
<dbReference type="CDD" id="cd02440">
    <property type="entry name" value="AdoMet_MTases"/>
    <property type="match status" value="1"/>
</dbReference>
<dbReference type="PANTHER" id="PTHR43317">
    <property type="entry name" value="THERMOSPERMINE SYNTHASE ACAULIS5"/>
    <property type="match status" value="1"/>
</dbReference>
<keyword evidence="7" id="KW-1185">Reference proteome</keyword>
<dbReference type="InterPro" id="IPR029063">
    <property type="entry name" value="SAM-dependent_MTases_sf"/>
</dbReference>
<dbReference type="AlphaFoldDB" id="A0A1G8GBP1"/>
<organism evidence="6 7">
    <name type="scientific">Propionivibrio dicarboxylicus</name>
    <dbReference type="NCBI Taxonomy" id="83767"/>
    <lineage>
        <taxon>Bacteria</taxon>
        <taxon>Pseudomonadati</taxon>
        <taxon>Pseudomonadota</taxon>
        <taxon>Betaproteobacteria</taxon>
        <taxon>Rhodocyclales</taxon>
        <taxon>Rhodocyclaceae</taxon>
        <taxon>Propionivibrio</taxon>
    </lineage>
</organism>
<dbReference type="GO" id="GO:0016740">
    <property type="term" value="F:transferase activity"/>
    <property type="evidence" value="ECO:0007669"/>
    <property type="project" value="UniProtKB-UniRule"/>
</dbReference>
<evidence type="ECO:0000259" key="5">
    <source>
        <dbReference type="PROSITE" id="PS51006"/>
    </source>
</evidence>
<accession>A0A1G8GBP1</accession>
<evidence type="ECO:0000256" key="3">
    <source>
        <dbReference type="ARBA" id="ARBA00023115"/>
    </source>
</evidence>
<protein>
    <submittedName>
        <fullName evidence="6">Spermine/spermidine synthase</fullName>
    </submittedName>
</protein>
<dbReference type="PROSITE" id="PS51006">
    <property type="entry name" value="PABS_2"/>
    <property type="match status" value="1"/>
</dbReference>
<evidence type="ECO:0000256" key="1">
    <source>
        <dbReference type="ARBA" id="ARBA00007867"/>
    </source>
</evidence>
<dbReference type="OrthoDB" id="117774at2"/>
<dbReference type="SUPFAM" id="SSF53335">
    <property type="entry name" value="S-adenosyl-L-methionine-dependent methyltransferases"/>
    <property type="match status" value="1"/>
</dbReference>
<dbReference type="RefSeq" id="WP_091938213.1">
    <property type="nucleotide sequence ID" value="NZ_FNCY01000010.1"/>
</dbReference>
<dbReference type="Pfam" id="PF01564">
    <property type="entry name" value="Spermine_synth"/>
    <property type="match status" value="1"/>
</dbReference>
<dbReference type="GO" id="GO:0006596">
    <property type="term" value="P:polyamine biosynthetic process"/>
    <property type="evidence" value="ECO:0007669"/>
    <property type="project" value="UniProtKB-UniRule"/>
</dbReference>
<name>A0A1G8GBP1_9RHOO</name>
<dbReference type="NCBIfam" id="NF037959">
    <property type="entry name" value="MFS_SpdSyn"/>
    <property type="match status" value="1"/>
</dbReference>
<comment type="similarity">
    <text evidence="1">Belongs to the spermidine/spermine synthase family.</text>
</comment>
<evidence type="ECO:0000256" key="2">
    <source>
        <dbReference type="ARBA" id="ARBA00022679"/>
    </source>
</evidence>
<feature type="domain" description="PABS" evidence="5">
    <location>
        <begin position="1"/>
        <end position="204"/>
    </location>
</feature>
<keyword evidence="2 4" id="KW-0808">Transferase</keyword>
<dbReference type="Proteomes" id="UP000198607">
    <property type="component" value="Unassembled WGS sequence"/>
</dbReference>
<reference evidence="6 7" key="1">
    <citation type="submission" date="2016-10" db="EMBL/GenBank/DDBJ databases">
        <authorList>
            <person name="de Groot N.N."/>
        </authorList>
    </citation>
    <scope>NUCLEOTIDE SEQUENCE [LARGE SCALE GENOMIC DNA]</scope>
    <source>
        <strain evidence="6 7">DSM 5885</strain>
    </source>
</reference>